<protein>
    <submittedName>
        <fullName evidence="1">Uncharacterized protein</fullName>
    </submittedName>
</protein>
<dbReference type="AlphaFoldDB" id="A0AAW1JIF4"/>
<organism evidence="1 2">
    <name type="scientific">Popillia japonica</name>
    <name type="common">Japanese beetle</name>
    <dbReference type="NCBI Taxonomy" id="7064"/>
    <lineage>
        <taxon>Eukaryota</taxon>
        <taxon>Metazoa</taxon>
        <taxon>Ecdysozoa</taxon>
        <taxon>Arthropoda</taxon>
        <taxon>Hexapoda</taxon>
        <taxon>Insecta</taxon>
        <taxon>Pterygota</taxon>
        <taxon>Neoptera</taxon>
        <taxon>Endopterygota</taxon>
        <taxon>Coleoptera</taxon>
        <taxon>Polyphaga</taxon>
        <taxon>Scarabaeiformia</taxon>
        <taxon>Scarabaeidae</taxon>
        <taxon>Rutelinae</taxon>
        <taxon>Popillia</taxon>
    </lineage>
</organism>
<dbReference type="Proteomes" id="UP001458880">
    <property type="component" value="Unassembled WGS sequence"/>
</dbReference>
<name>A0AAW1JIF4_POPJA</name>
<evidence type="ECO:0000313" key="2">
    <source>
        <dbReference type="Proteomes" id="UP001458880"/>
    </source>
</evidence>
<keyword evidence="2" id="KW-1185">Reference proteome</keyword>
<reference evidence="1 2" key="1">
    <citation type="journal article" date="2024" name="BMC Genomics">
        <title>De novo assembly and annotation of Popillia japonica's genome with initial clues to its potential as an invasive pest.</title>
        <authorList>
            <person name="Cucini C."/>
            <person name="Boschi S."/>
            <person name="Funari R."/>
            <person name="Cardaioli E."/>
            <person name="Iannotti N."/>
            <person name="Marturano G."/>
            <person name="Paoli F."/>
            <person name="Bruttini M."/>
            <person name="Carapelli A."/>
            <person name="Frati F."/>
            <person name="Nardi F."/>
        </authorList>
    </citation>
    <scope>NUCLEOTIDE SEQUENCE [LARGE SCALE GENOMIC DNA]</scope>
    <source>
        <strain evidence="1">DMR45628</strain>
    </source>
</reference>
<comment type="caution">
    <text evidence="1">The sequence shown here is derived from an EMBL/GenBank/DDBJ whole genome shotgun (WGS) entry which is preliminary data.</text>
</comment>
<sequence length="72" mass="8605">MDEVVRTEDHDIEIRIEHENYTVEVNDSEDEEDKEDKVNDQVPVSIKSYEANCPFETFCKRRLYNISILKKI</sequence>
<evidence type="ECO:0000313" key="1">
    <source>
        <dbReference type="EMBL" id="KAK9703700.1"/>
    </source>
</evidence>
<dbReference type="EMBL" id="JASPKY010000364">
    <property type="protein sequence ID" value="KAK9703700.1"/>
    <property type="molecule type" value="Genomic_DNA"/>
</dbReference>
<proteinExistence type="predicted"/>
<accession>A0AAW1JIF4</accession>
<gene>
    <name evidence="1" type="ORF">QE152_g29137</name>
</gene>